<feature type="transmembrane region" description="Helical" evidence="6">
    <location>
        <begin position="33"/>
        <end position="53"/>
    </location>
</feature>
<evidence type="ECO:0000313" key="8">
    <source>
        <dbReference type="Proteomes" id="UP000323708"/>
    </source>
</evidence>
<evidence type="ECO:0000256" key="3">
    <source>
        <dbReference type="ARBA" id="ARBA00022692"/>
    </source>
</evidence>
<comment type="caution">
    <text evidence="7">The sequence shown here is derived from an EMBL/GenBank/DDBJ whole genome shotgun (WGS) entry which is preliminary data.</text>
</comment>
<name>A0A5B0X0R1_9GAMM</name>
<feature type="transmembrane region" description="Helical" evidence="6">
    <location>
        <begin position="299"/>
        <end position="318"/>
    </location>
</feature>
<evidence type="ECO:0000256" key="5">
    <source>
        <dbReference type="ARBA" id="ARBA00023136"/>
    </source>
</evidence>
<dbReference type="NCBIfam" id="NF037997">
    <property type="entry name" value="Na_Pi_symport"/>
    <property type="match status" value="1"/>
</dbReference>
<dbReference type="Pfam" id="PF02690">
    <property type="entry name" value="Na_Pi_cotrans"/>
    <property type="match status" value="2"/>
</dbReference>
<dbReference type="GO" id="GO:0005436">
    <property type="term" value="F:sodium:phosphate symporter activity"/>
    <property type="evidence" value="ECO:0007669"/>
    <property type="project" value="InterPro"/>
</dbReference>
<feature type="transmembrane region" description="Helical" evidence="6">
    <location>
        <begin position="265"/>
        <end position="287"/>
    </location>
</feature>
<evidence type="ECO:0000256" key="6">
    <source>
        <dbReference type="SAM" id="Phobius"/>
    </source>
</evidence>
<gene>
    <name evidence="7" type="ORF">F0M18_10415</name>
</gene>
<protein>
    <submittedName>
        <fullName evidence="7">Na/Pi cotransporter family protein</fullName>
    </submittedName>
</protein>
<dbReference type="PANTHER" id="PTHR10010:SF46">
    <property type="entry name" value="SODIUM-DEPENDENT PHOSPHATE TRANSPORT PROTEIN 2B"/>
    <property type="match status" value="1"/>
</dbReference>
<keyword evidence="4 6" id="KW-1133">Transmembrane helix</keyword>
<keyword evidence="2" id="KW-1003">Cell membrane</keyword>
<feature type="transmembrane region" description="Helical" evidence="6">
    <location>
        <begin position="338"/>
        <end position="357"/>
    </location>
</feature>
<evidence type="ECO:0000256" key="4">
    <source>
        <dbReference type="ARBA" id="ARBA00022989"/>
    </source>
</evidence>
<feature type="transmembrane region" description="Helical" evidence="6">
    <location>
        <begin position="161"/>
        <end position="179"/>
    </location>
</feature>
<feature type="transmembrane region" description="Helical" evidence="6">
    <location>
        <begin position="224"/>
        <end position="245"/>
    </location>
</feature>
<dbReference type="GO" id="GO:0005886">
    <property type="term" value="C:plasma membrane"/>
    <property type="evidence" value="ECO:0007669"/>
    <property type="project" value="UniProtKB-SubCell"/>
</dbReference>
<dbReference type="GO" id="GO:0044341">
    <property type="term" value="P:sodium-dependent phosphate transport"/>
    <property type="evidence" value="ECO:0007669"/>
    <property type="project" value="InterPro"/>
</dbReference>
<comment type="subcellular location">
    <subcellularLocation>
        <location evidence="1">Cell membrane</location>
        <topology evidence="1">Multi-pass membrane protein</topology>
    </subcellularLocation>
</comment>
<keyword evidence="8" id="KW-1185">Reference proteome</keyword>
<accession>A0A5B0X0R1</accession>
<keyword evidence="5 6" id="KW-0472">Membrane</keyword>
<sequence length="631" mass="68919">MRLMRYRTGFGVTLHKRLVRQSTCLQRAHDNNMLGRILLPSIFVLLSYGFWASSSFQDISAGVALFLFGMFCMEQGLKIFGGSGLQRVLAASTDRLWKSLSFGIVTTTLMQSSSLVSVLTISFLSAQLIGLVQGIGIVFGANLGTTTGAWIVAGFGLKVKISAYAMPILVFGVILLNRTSERSKGVGWVLIGIGFLFLGIHFMKEGFASYADTIDLTKYAIPGLAGLLIFTLVGIVATVVMQSSHATMTLIITALAASQITYENALALAIGANVGTTVTAVLGSLSANASGKRLAAAHLIFNVVTGLVALVLIHPLQWAVNGISDSVGIAQDNYTLKLAVFHTLFNLLGVLLMIPMIQKMADFLEQRFREETGDFDRPRYLSSSALEVPAVALHAGIRETEHLFRNAQTLIAHGVCLKRSLINSDEDLQSLIEPRGTVIPIDIDDIYSKTIRDLYGDLITFLSKAQVRATPELAPAFGNLRRANTEAVKAIKAVKHLHKNLLLYMRSDNEHLRREYNRFRVRTGSVIRELQALYDTDDASLRLLALDQIKVGVLYGEQITQQNIDTLISSGKINANLATSLINDSNYTKIIVDALVDMTEAWNKALLSDDTLEDILSLQPEEIESIAGQVH</sequence>
<evidence type="ECO:0000256" key="1">
    <source>
        <dbReference type="ARBA" id="ARBA00004651"/>
    </source>
</evidence>
<reference evidence="7 8" key="1">
    <citation type="submission" date="2019-09" db="EMBL/GenBank/DDBJ databases">
        <authorList>
            <person name="Chen X.-Y."/>
        </authorList>
    </citation>
    <scope>NUCLEOTIDE SEQUENCE [LARGE SCALE GENOMIC DNA]</scope>
    <source>
        <strain evidence="7 8">NY5</strain>
    </source>
</reference>
<dbReference type="EMBL" id="VTUX01000004">
    <property type="protein sequence ID" value="KAA1191931.1"/>
    <property type="molecule type" value="Genomic_DNA"/>
</dbReference>
<dbReference type="PANTHER" id="PTHR10010">
    <property type="entry name" value="SOLUTE CARRIER FAMILY 34 SODIUM PHOSPHATE , MEMBER 2-RELATED"/>
    <property type="match status" value="1"/>
</dbReference>
<evidence type="ECO:0000256" key="2">
    <source>
        <dbReference type="ARBA" id="ARBA00022475"/>
    </source>
</evidence>
<keyword evidence="3 6" id="KW-0812">Transmembrane</keyword>
<feature type="transmembrane region" description="Helical" evidence="6">
    <location>
        <begin position="59"/>
        <end position="80"/>
    </location>
</feature>
<proteinExistence type="predicted"/>
<dbReference type="AlphaFoldDB" id="A0A5B0X0R1"/>
<organism evidence="7 8">
    <name type="scientific">Pseudohalioglobus sediminis</name>
    <dbReference type="NCBI Taxonomy" id="2606449"/>
    <lineage>
        <taxon>Bacteria</taxon>
        <taxon>Pseudomonadati</taxon>
        <taxon>Pseudomonadota</taxon>
        <taxon>Gammaproteobacteria</taxon>
        <taxon>Cellvibrionales</taxon>
        <taxon>Halieaceae</taxon>
        <taxon>Pseudohalioglobus</taxon>
    </lineage>
</organism>
<feature type="transmembrane region" description="Helical" evidence="6">
    <location>
        <begin position="185"/>
        <end position="203"/>
    </location>
</feature>
<dbReference type="Proteomes" id="UP000323708">
    <property type="component" value="Unassembled WGS sequence"/>
</dbReference>
<dbReference type="InterPro" id="IPR003841">
    <property type="entry name" value="Na/Pi_transpt"/>
</dbReference>
<evidence type="ECO:0000313" key="7">
    <source>
        <dbReference type="EMBL" id="KAA1191931.1"/>
    </source>
</evidence>